<sequence length="627" mass="69710">MTTIQRDAPEYKPASENLSTLQEVAALSRFEGPPDRFLAELLAAQCQLSGAEGGAVLRAGTDNQLVVLATHPATRIVDGGTDWIAAASACFKDVIGGGKTAVEPEPDQHESGDRPQRQVIVIPIQGGLSRHAVAAFAVRSENPADVDVCQERLELTLFLLNLFEMRLTLRQRQVALDRISVALETLTAVNRSKRFMEAAMSLCNEIATRWHCSRVSLGFLNGRYVQVQAMSNTEKFSRKMKLLQDLEATMEECLDQDVEVIYPAPENATYGSRAAEQFYRNHGPTSLVSLPVREKNEVPAVITLERPPESAFTPEEIENARLTCDLCSTRLVELREHDRWFGARMAASARRGLGVLLGPRHTWLKVAAVFIFSLAAFLTFTKGEYRVEAPFIFEATVQQAVVTPFDTYIKSIAVMPGDEVEAHKTILGMLENSELRLQLAALEAEKLKYKKQMAAAQRDRKTAEAQIAQADVDKAAAEIRLVNYKIERATLTAPISGRIVSEDLTQQIGAPVETGTVLFEIAPVDSLRAELYVPEDMIADVKEKQGGLLAAVGHPDQKLIFVVERINPVADVVNERNVFKVRARLLNQYEWMRPGMEGVAMISAGRESYLWIGSRRPINWLRMKLWI</sequence>
<feature type="domain" description="GAF" evidence="4">
    <location>
        <begin position="243"/>
        <end position="330"/>
    </location>
</feature>
<name>A0A8J6P7Q1_9BACT</name>
<protein>
    <submittedName>
        <fullName evidence="5">HlyD family efflux transporter periplasmic adaptor subunit</fullName>
    </submittedName>
</protein>
<evidence type="ECO:0000256" key="2">
    <source>
        <dbReference type="ARBA" id="ARBA00023054"/>
    </source>
</evidence>
<evidence type="ECO:0000256" key="1">
    <source>
        <dbReference type="ARBA" id="ARBA00004196"/>
    </source>
</evidence>
<dbReference type="SUPFAM" id="SSF55781">
    <property type="entry name" value="GAF domain-like"/>
    <property type="match status" value="1"/>
</dbReference>
<dbReference type="EMBL" id="JACNIG010000309">
    <property type="protein sequence ID" value="MBC8433560.1"/>
    <property type="molecule type" value="Genomic_DNA"/>
</dbReference>
<organism evidence="5 6">
    <name type="scientific">Candidatus Desulfatibia vada</name>
    <dbReference type="NCBI Taxonomy" id="2841696"/>
    <lineage>
        <taxon>Bacteria</taxon>
        <taxon>Pseudomonadati</taxon>
        <taxon>Thermodesulfobacteriota</taxon>
        <taxon>Desulfobacteria</taxon>
        <taxon>Desulfobacterales</taxon>
        <taxon>Desulfobacterales incertae sedis</taxon>
        <taxon>Candidatus Desulfatibia</taxon>
    </lineage>
</organism>
<comment type="subcellular location">
    <subcellularLocation>
        <location evidence="1">Cell envelope</location>
    </subcellularLocation>
</comment>
<dbReference type="SUPFAM" id="SSF111369">
    <property type="entry name" value="HlyD-like secretion proteins"/>
    <property type="match status" value="1"/>
</dbReference>
<dbReference type="Gene3D" id="1.10.287.470">
    <property type="entry name" value="Helix hairpin bin"/>
    <property type="match status" value="1"/>
</dbReference>
<dbReference type="Gene3D" id="3.30.450.40">
    <property type="match status" value="1"/>
</dbReference>
<dbReference type="GO" id="GO:0030313">
    <property type="term" value="C:cell envelope"/>
    <property type="evidence" value="ECO:0007669"/>
    <property type="project" value="UniProtKB-SubCell"/>
</dbReference>
<dbReference type="Gene3D" id="2.40.50.100">
    <property type="match status" value="1"/>
</dbReference>
<proteinExistence type="predicted"/>
<evidence type="ECO:0000313" key="5">
    <source>
        <dbReference type="EMBL" id="MBC8433560.1"/>
    </source>
</evidence>
<dbReference type="InterPro" id="IPR029016">
    <property type="entry name" value="GAF-like_dom_sf"/>
</dbReference>
<reference evidence="5 6" key="1">
    <citation type="submission" date="2020-08" db="EMBL/GenBank/DDBJ databases">
        <title>Bridging the membrane lipid divide: bacteria of the FCB group superphylum have the potential to synthesize archaeal ether lipids.</title>
        <authorList>
            <person name="Villanueva L."/>
            <person name="Von Meijenfeldt F.A.B."/>
            <person name="Westbye A.B."/>
            <person name="Yadav S."/>
            <person name="Hopmans E.C."/>
            <person name="Dutilh B.E."/>
            <person name="Sinninghe Damste J.S."/>
        </authorList>
    </citation>
    <scope>NUCLEOTIDE SEQUENCE [LARGE SCALE GENOMIC DNA]</scope>
    <source>
        <strain evidence="5">NIOZ-UU17</strain>
    </source>
</reference>
<dbReference type="Proteomes" id="UP000605201">
    <property type="component" value="Unassembled WGS sequence"/>
</dbReference>
<gene>
    <name evidence="5" type="ORF">H8D96_16760</name>
</gene>
<evidence type="ECO:0000256" key="3">
    <source>
        <dbReference type="SAM" id="Coils"/>
    </source>
</evidence>
<feature type="coiled-coil region" evidence="3">
    <location>
        <begin position="430"/>
        <end position="480"/>
    </location>
</feature>
<dbReference type="Gene3D" id="2.40.30.170">
    <property type="match status" value="1"/>
</dbReference>
<evidence type="ECO:0000313" key="6">
    <source>
        <dbReference type="Proteomes" id="UP000605201"/>
    </source>
</evidence>
<keyword evidence="2 3" id="KW-0175">Coiled coil</keyword>
<dbReference type="PANTHER" id="PTHR32347">
    <property type="entry name" value="EFFLUX SYSTEM COMPONENT YKNX-RELATED"/>
    <property type="match status" value="1"/>
</dbReference>
<dbReference type="InterPro" id="IPR003018">
    <property type="entry name" value="GAF"/>
</dbReference>
<dbReference type="InterPro" id="IPR050465">
    <property type="entry name" value="UPF0194_transport"/>
</dbReference>
<dbReference type="Pfam" id="PF01590">
    <property type="entry name" value="GAF"/>
    <property type="match status" value="1"/>
</dbReference>
<evidence type="ECO:0000259" key="4">
    <source>
        <dbReference type="Pfam" id="PF01590"/>
    </source>
</evidence>
<accession>A0A8J6P7Q1</accession>
<dbReference type="AlphaFoldDB" id="A0A8J6P7Q1"/>
<comment type="caution">
    <text evidence="5">The sequence shown here is derived from an EMBL/GenBank/DDBJ whole genome shotgun (WGS) entry which is preliminary data.</text>
</comment>
<dbReference type="PANTHER" id="PTHR32347:SF23">
    <property type="entry name" value="BLL5650 PROTEIN"/>
    <property type="match status" value="1"/>
</dbReference>